<evidence type="ECO:0000313" key="1">
    <source>
        <dbReference type="EMBL" id="TWO68506.1"/>
    </source>
</evidence>
<gene>
    <name evidence="1" type="ORF">FN976_23020</name>
</gene>
<comment type="caution">
    <text evidence="1">The sequence shown here is derived from an EMBL/GenBank/DDBJ whole genome shotgun (WGS) entry which is preliminary data.</text>
</comment>
<reference evidence="1 2" key="1">
    <citation type="submission" date="2019-07" db="EMBL/GenBank/DDBJ databases">
        <title>Caenimonas sedimenti sp. nov., isolated from activated sludge.</title>
        <authorList>
            <person name="Xu J."/>
        </authorList>
    </citation>
    <scope>NUCLEOTIDE SEQUENCE [LARGE SCALE GENOMIC DNA]</scope>
    <source>
        <strain evidence="1 2">HX-9-20</strain>
    </source>
</reference>
<dbReference type="AlphaFoldDB" id="A0A562ZJJ1"/>
<sequence length="71" mass="7661">MARTHQGRPAYEIRYERNDAPDHMVVRSMVVCLKDSQLVVSCAGAGGAKAAVTGIEPVCSRILESLSITED</sequence>
<dbReference type="EMBL" id="VOBQ01000019">
    <property type="protein sequence ID" value="TWO68506.1"/>
    <property type="molecule type" value="Genomic_DNA"/>
</dbReference>
<dbReference type="Proteomes" id="UP000318199">
    <property type="component" value="Unassembled WGS sequence"/>
</dbReference>
<evidence type="ECO:0000313" key="2">
    <source>
        <dbReference type="Proteomes" id="UP000318199"/>
    </source>
</evidence>
<keyword evidence="2" id="KW-1185">Reference proteome</keyword>
<protein>
    <submittedName>
        <fullName evidence="1">Uncharacterized protein</fullName>
    </submittedName>
</protein>
<proteinExistence type="predicted"/>
<accession>A0A562ZJJ1</accession>
<organism evidence="1 2">
    <name type="scientific">Caenimonas sedimenti</name>
    <dbReference type="NCBI Taxonomy" id="2596921"/>
    <lineage>
        <taxon>Bacteria</taxon>
        <taxon>Pseudomonadati</taxon>
        <taxon>Pseudomonadota</taxon>
        <taxon>Betaproteobacteria</taxon>
        <taxon>Burkholderiales</taxon>
        <taxon>Comamonadaceae</taxon>
        <taxon>Caenimonas</taxon>
    </lineage>
</organism>
<name>A0A562ZJJ1_9BURK</name>